<dbReference type="Pfam" id="PF05970">
    <property type="entry name" value="PIF1"/>
    <property type="match status" value="1"/>
</dbReference>
<reference evidence="4" key="1">
    <citation type="submission" date="2025-08" db="UniProtKB">
        <authorList>
            <consortium name="RefSeq"/>
        </authorList>
    </citation>
    <scope>IDENTIFICATION</scope>
</reference>
<keyword evidence="1" id="KW-0347">Helicase</keyword>
<dbReference type="GO" id="GO:0006310">
    <property type="term" value="P:DNA recombination"/>
    <property type="evidence" value="ECO:0007669"/>
    <property type="project" value="UniProtKB-KW"/>
</dbReference>
<dbReference type="PANTHER" id="PTHR10492:SF101">
    <property type="entry name" value="ATP-DEPENDENT DNA HELICASE"/>
    <property type="match status" value="1"/>
</dbReference>
<keyword evidence="1" id="KW-0067">ATP-binding</keyword>
<dbReference type="GO" id="GO:0043139">
    <property type="term" value="F:5'-3' DNA helicase activity"/>
    <property type="evidence" value="ECO:0007669"/>
    <property type="project" value="UniProtKB-EC"/>
</dbReference>
<keyword evidence="1" id="KW-0547">Nucleotide-binding</keyword>
<keyword evidence="1" id="KW-0234">DNA repair</keyword>
<dbReference type="Proteomes" id="UP000515154">
    <property type="component" value="Linkage group LG2"/>
</dbReference>
<comment type="similarity">
    <text evidence="1">Belongs to the helicase family.</text>
</comment>
<organism evidence="3 4">
    <name type="scientific">Octopus sinensis</name>
    <name type="common">East Asian common octopus</name>
    <dbReference type="NCBI Taxonomy" id="2607531"/>
    <lineage>
        <taxon>Eukaryota</taxon>
        <taxon>Metazoa</taxon>
        <taxon>Spiralia</taxon>
        <taxon>Lophotrochozoa</taxon>
        <taxon>Mollusca</taxon>
        <taxon>Cephalopoda</taxon>
        <taxon>Coleoidea</taxon>
        <taxon>Octopodiformes</taxon>
        <taxon>Octopoda</taxon>
        <taxon>Incirrata</taxon>
        <taxon>Octopodidae</taxon>
        <taxon>Octopus</taxon>
    </lineage>
</organism>
<evidence type="ECO:0000313" key="4">
    <source>
        <dbReference type="RefSeq" id="XP_029651625.1"/>
    </source>
</evidence>
<keyword evidence="1" id="KW-0233">DNA recombination</keyword>
<dbReference type="GO" id="GO:0016787">
    <property type="term" value="F:hydrolase activity"/>
    <property type="evidence" value="ECO:0007669"/>
    <property type="project" value="UniProtKB-KW"/>
</dbReference>
<gene>
    <name evidence="4" type="primary">LOC115224828</name>
</gene>
<comment type="cofactor">
    <cofactor evidence="1">
        <name>Mg(2+)</name>
        <dbReference type="ChEBI" id="CHEBI:18420"/>
    </cofactor>
</comment>
<dbReference type="GO" id="GO:0006281">
    <property type="term" value="P:DNA repair"/>
    <property type="evidence" value="ECO:0007669"/>
    <property type="project" value="UniProtKB-KW"/>
</dbReference>
<dbReference type="InterPro" id="IPR010285">
    <property type="entry name" value="DNA_helicase_pif1-like_DEAD"/>
</dbReference>
<evidence type="ECO:0000313" key="3">
    <source>
        <dbReference type="Proteomes" id="UP000515154"/>
    </source>
</evidence>
<keyword evidence="1" id="KW-0227">DNA damage</keyword>
<keyword evidence="1" id="KW-0378">Hydrolase</keyword>
<dbReference type="PANTHER" id="PTHR10492">
    <property type="match status" value="1"/>
</dbReference>
<comment type="catalytic activity">
    <reaction evidence="1">
        <text>ATP + H2O = ADP + phosphate + H(+)</text>
        <dbReference type="Rhea" id="RHEA:13065"/>
        <dbReference type="ChEBI" id="CHEBI:15377"/>
        <dbReference type="ChEBI" id="CHEBI:15378"/>
        <dbReference type="ChEBI" id="CHEBI:30616"/>
        <dbReference type="ChEBI" id="CHEBI:43474"/>
        <dbReference type="ChEBI" id="CHEBI:456216"/>
        <dbReference type="EC" id="5.6.2.3"/>
    </reaction>
</comment>
<dbReference type="GO" id="GO:0005524">
    <property type="term" value="F:ATP binding"/>
    <property type="evidence" value="ECO:0007669"/>
    <property type="project" value="UniProtKB-KW"/>
</dbReference>
<evidence type="ECO:0000259" key="2">
    <source>
        <dbReference type="Pfam" id="PF05970"/>
    </source>
</evidence>
<sequence>MAHKRSLEALNTTLQDIRDCPATMGGITLLLSGDFRQTLPVILKGTRPDVVKACLKSSPLWKNVTTLSLITNMRARFRGDQMASDIASDILLIGNGVVPLDENGELSLTHLCTTVSNSDDLEARFSKSTKELP</sequence>
<dbReference type="GO" id="GO:0000723">
    <property type="term" value="P:telomere maintenance"/>
    <property type="evidence" value="ECO:0007669"/>
    <property type="project" value="InterPro"/>
</dbReference>
<feature type="domain" description="DNA helicase Pif1-like DEAD-box helicase" evidence="2">
    <location>
        <begin position="1"/>
        <end position="99"/>
    </location>
</feature>
<dbReference type="AlphaFoldDB" id="A0A6P7TNX7"/>
<proteinExistence type="inferred from homology"/>
<protein>
    <recommendedName>
        <fullName evidence="1">ATP-dependent DNA helicase</fullName>
        <ecNumber evidence="1">5.6.2.3</ecNumber>
    </recommendedName>
</protein>
<dbReference type="EC" id="5.6.2.3" evidence="1"/>
<evidence type="ECO:0000256" key="1">
    <source>
        <dbReference type="RuleBase" id="RU363044"/>
    </source>
</evidence>
<accession>A0A6P7TNX7</accession>
<name>A0A6P7TNX7_9MOLL</name>
<dbReference type="RefSeq" id="XP_029651625.1">
    <property type="nucleotide sequence ID" value="XM_029795765.1"/>
</dbReference>
<keyword evidence="3" id="KW-1185">Reference proteome</keyword>
<dbReference type="KEGG" id="osn:115224828"/>